<accession>H2Y1G9</accession>
<dbReference type="InParanoid" id="H2Y1G9"/>
<reference evidence="1" key="4">
    <citation type="submission" date="2025-09" db="UniProtKB">
        <authorList>
            <consortium name="Ensembl"/>
        </authorList>
    </citation>
    <scope>IDENTIFICATION</scope>
</reference>
<dbReference type="Proteomes" id="UP000008144">
    <property type="component" value="Chromosome 2"/>
</dbReference>
<reference evidence="2" key="1">
    <citation type="journal article" date="2002" name="Science">
        <title>The draft genome of Ciona intestinalis: insights into chordate and vertebrate origins.</title>
        <authorList>
            <person name="Dehal P."/>
            <person name="Satou Y."/>
            <person name="Campbell R.K."/>
            <person name="Chapman J."/>
            <person name="Degnan B."/>
            <person name="De Tomaso A."/>
            <person name="Davidson B."/>
            <person name="Di Gregorio A."/>
            <person name="Gelpke M."/>
            <person name="Goodstein D.M."/>
            <person name="Harafuji N."/>
            <person name="Hastings K.E."/>
            <person name="Ho I."/>
            <person name="Hotta K."/>
            <person name="Huang W."/>
            <person name="Kawashima T."/>
            <person name="Lemaire P."/>
            <person name="Martinez D."/>
            <person name="Meinertzhagen I.A."/>
            <person name="Necula S."/>
            <person name="Nonaka M."/>
            <person name="Putnam N."/>
            <person name="Rash S."/>
            <person name="Saiga H."/>
            <person name="Satake M."/>
            <person name="Terry A."/>
            <person name="Yamada L."/>
            <person name="Wang H.G."/>
            <person name="Awazu S."/>
            <person name="Azumi K."/>
            <person name="Boore J."/>
            <person name="Branno M."/>
            <person name="Chin-Bow S."/>
            <person name="DeSantis R."/>
            <person name="Doyle S."/>
            <person name="Francino P."/>
            <person name="Keys D.N."/>
            <person name="Haga S."/>
            <person name="Hayashi H."/>
            <person name="Hino K."/>
            <person name="Imai K.S."/>
            <person name="Inaba K."/>
            <person name="Kano S."/>
            <person name="Kobayashi K."/>
            <person name="Kobayashi M."/>
            <person name="Lee B.I."/>
            <person name="Makabe K.W."/>
            <person name="Manohar C."/>
            <person name="Matassi G."/>
            <person name="Medina M."/>
            <person name="Mochizuki Y."/>
            <person name="Mount S."/>
            <person name="Morishita T."/>
            <person name="Miura S."/>
            <person name="Nakayama A."/>
            <person name="Nishizaka S."/>
            <person name="Nomoto H."/>
            <person name="Ohta F."/>
            <person name="Oishi K."/>
            <person name="Rigoutsos I."/>
            <person name="Sano M."/>
            <person name="Sasaki A."/>
            <person name="Sasakura Y."/>
            <person name="Shoguchi E."/>
            <person name="Shin-i T."/>
            <person name="Spagnuolo A."/>
            <person name="Stainier D."/>
            <person name="Suzuki M.M."/>
            <person name="Tassy O."/>
            <person name="Takatori N."/>
            <person name="Tokuoka M."/>
            <person name="Yagi K."/>
            <person name="Yoshizaki F."/>
            <person name="Wada S."/>
            <person name="Zhang C."/>
            <person name="Hyatt P.D."/>
            <person name="Larimer F."/>
            <person name="Detter C."/>
            <person name="Doggett N."/>
            <person name="Glavina T."/>
            <person name="Hawkins T."/>
            <person name="Richardson P."/>
            <person name="Lucas S."/>
            <person name="Kohara Y."/>
            <person name="Levine M."/>
            <person name="Satoh N."/>
            <person name="Rokhsar D.S."/>
        </authorList>
    </citation>
    <scope>NUCLEOTIDE SEQUENCE [LARGE SCALE GENOMIC DNA]</scope>
</reference>
<evidence type="ECO:0000313" key="2">
    <source>
        <dbReference type="Proteomes" id="UP000008144"/>
    </source>
</evidence>
<dbReference type="HOGENOM" id="CLU_2660806_0_0_1"/>
<dbReference type="EMBL" id="EAAA01001516">
    <property type="status" value="NOT_ANNOTATED_CDS"/>
    <property type="molecule type" value="Genomic_DNA"/>
</dbReference>
<organism evidence="1 2">
    <name type="scientific">Ciona intestinalis</name>
    <name type="common">Transparent sea squirt</name>
    <name type="synonym">Ascidia intestinalis</name>
    <dbReference type="NCBI Taxonomy" id="7719"/>
    <lineage>
        <taxon>Eukaryota</taxon>
        <taxon>Metazoa</taxon>
        <taxon>Chordata</taxon>
        <taxon>Tunicata</taxon>
        <taxon>Ascidiacea</taxon>
        <taxon>Phlebobranchia</taxon>
        <taxon>Cionidae</taxon>
        <taxon>Ciona</taxon>
    </lineage>
</organism>
<dbReference type="GeneTree" id="ENSGT00660000097096"/>
<protein>
    <submittedName>
        <fullName evidence="1">Uncharacterized protein</fullName>
    </submittedName>
</protein>
<keyword evidence="2" id="KW-1185">Reference proteome</keyword>
<dbReference type="AlphaFoldDB" id="H2Y1G9"/>
<name>H2Y1G9_CIOIN</name>
<dbReference type="Ensembl" id="ENSCINT00000034602.1">
    <property type="protein sequence ID" value="ENSCINP00000035753.1"/>
    <property type="gene ID" value="ENSCING00000023045.1"/>
</dbReference>
<reference evidence="1" key="2">
    <citation type="journal article" date="2008" name="Genome Biol.">
        <title>Improved genome assembly and evidence-based global gene model set for the chordate Ciona intestinalis: new insight into intron and operon populations.</title>
        <authorList>
            <person name="Satou Y."/>
            <person name="Mineta K."/>
            <person name="Ogasawara M."/>
            <person name="Sasakura Y."/>
            <person name="Shoguchi E."/>
            <person name="Ueno K."/>
            <person name="Yamada L."/>
            <person name="Matsumoto J."/>
            <person name="Wasserscheid J."/>
            <person name="Dewar K."/>
            <person name="Wiley G.B."/>
            <person name="Macmil S.L."/>
            <person name="Roe B.A."/>
            <person name="Zeller R.W."/>
            <person name="Hastings K.E."/>
            <person name="Lemaire P."/>
            <person name="Lindquist E."/>
            <person name="Endo T."/>
            <person name="Hotta K."/>
            <person name="Inaba K."/>
        </authorList>
    </citation>
    <scope>NUCLEOTIDE SEQUENCE [LARGE SCALE GENOMIC DNA]</scope>
    <source>
        <strain evidence="1">wild type</strain>
    </source>
</reference>
<evidence type="ECO:0000313" key="1">
    <source>
        <dbReference type="Ensembl" id="ENSCINP00000035753.1"/>
    </source>
</evidence>
<reference evidence="1" key="3">
    <citation type="submission" date="2025-08" db="UniProtKB">
        <authorList>
            <consortium name="Ensembl"/>
        </authorList>
    </citation>
    <scope>IDENTIFICATION</scope>
</reference>
<proteinExistence type="predicted"/>
<sequence length="76" mass="8421">VRRRIHSPSSSALSLGRNEDTVNHIISQRSTILSGKGTNPGVFWFSDSRKHHSDTAFTKSTPLGKMPAWITMQGNE</sequence>